<reference evidence="3" key="1">
    <citation type="journal article" date="2019" name="Int. J. Syst. Evol. Microbiol.">
        <title>The Global Catalogue of Microorganisms (GCM) 10K type strain sequencing project: providing services to taxonomists for standard genome sequencing and annotation.</title>
        <authorList>
            <consortium name="The Broad Institute Genomics Platform"/>
            <consortium name="The Broad Institute Genome Sequencing Center for Infectious Disease"/>
            <person name="Wu L."/>
            <person name="Ma J."/>
        </authorList>
    </citation>
    <scope>NUCLEOTIDE SEQUENCE [LARGE SCALE GENOMIC DNA]</scope>
    <source>
        <strain evidence="3">NBRC 108730</strain>
    </source>
</reference>
<feature type="region of interest" description="Disordered" evidence="1">
    <location>
        <begin position="78"/>
        <end position="104"/>
    </location>
</feature>
<evidence type="ECO:0000313" key="3">
    <source>
        <dbReference type="Proteomes" id="UP001157017"/>
    </source>
</evidence>
<accession>A0ABQ6JJT2</accession>
<dbReference type="EMBL" id="BSUZ01000001">
    <property type="protein sequence ID" value="GMA88497.1"/>
    <property type="molecule type" value="Genomic_DNA"/>
</dbReference>
<protein>
    <submittedName>
        <fullName evidence="2">Uridine kinase</fullName>
    </submittedName>
</protein>
<keyword evidence="2" id="KW-0418">Kinase</keyword>
<name>A0ABQ6JJT2_9ACTN</name>
<evidence type="ECO:0000313" key="2">
    <source>
        <dbReference type="EMBL" id="GMA88497.1"/>
    </source>
</evidence>
<organism evidence="2 3">
    <name type="scientific">Angustibacter aerolatus</name>
    <dbReference type="NCBI Taxonomy" id="1162965"/>
    <lineage>
        <taxon>Bacteria</taxon>
        <taxon>Bacillati</taxon>
        <taxon>Actinomycetota</taxon>
        <taxon>Actinomycetes</taxon>
        <taxon>Kineosporiales</taxon>
        <taxon>Kineosporiaceae</taxon>
    </lineage>
</organism>
<evidence type="ECO:0000256" key="1">
    <source>
        <dbReference type="SAM" id="MobiDB-lite"/>
    </source>
</evidence>
<comment type="caution">
    <text evidence="2">The sequence shown here is derived from an EMBL/GenBank/DDBJ whole genome shotgun (WGS) entry which is preliminary data.</text>
</comment>
<dbReference type="GO" id="GO:0016301">
    <property type="term" value="F:kinase activity"/>
    <property type="evidence" value="ECO:0007669"/>
    <property type="project" value="UniProtKB-KW"/>
</dbReference>
<keyword evidence="2" id="KW-0808">Transferase</keyword>
<dbReference type="Gene3D" id="3.40.50.300">
    <property type="entry name" value="P-loop containing nucleotide triphosphate hydrolases"/>
    <property type="match status" value="1"/>
</dbReference>
<dbReference type="Proteomes" id="UP001157017">
    <property type="component" value="Unassembled WGS sequence"/>
</dbReference>
<keyword evidence="3" id="KW-1185">Reference proteome</keyword>
<dbReference type="InterPro" id="IPR027417">
    <property type="entry name" value="P-loop_NTPase"/>
</dbReference>
<proteinExistence type="predicted"/>
<gene>
    <name evidence="2" type="ORF">GCM10025868_37470</name>
</gene>
<sequence>MRVGVDGAVPGDAAALADDVHDRLRALGLPTARVRQRDFWLPRSQRLELGADDPDARWERWQDDAALRREVLDPLGPGGGMQWLPTLRDPSTDRSTRAPRRPAAPGTVVVVDGRFLLRWETADAFDAVVHLRTAGATQRRRLHEQEDAVEAAAAPPSWQRYLDETWPEQRAWLVVRHDHPARPAVLAVDA</sequence>
<dbReference type="SUPFAM" id="SSF52540">
    <property type="entry name" value="P-loop containing nucleoside triphosphate hydrolases"/>
    <property type="match status" value="1"/>
</dbReference>